<proteinExistence type="predicted"/>
<dbReference type="Gene3D" id="3.30.750.24">
    <property type="entry name" value="STAS domain"/>
    <property type="match status" value="1"/>
</dbReference>
<dbReference type="InterPro" id="IPR036513">
    <property type="entry name" value="STAS_dom_sf"/>
</dbReference>
<dbReference type="SUPFAM" id="SSF52091">
    <property type="entry name" value="SpoIIaa-like"/>
    <property type="match status" value="1"/>
</dbReference>
<keyword evidence="3" id="KW-1185">Reference proteome</keyword>
<dbReference type="AlphaFoldDB" id="A0A7X1B5D1"/>
<organism evidence="2 3">
    <name type="scientific">Pelagicoccus albus</name>
    <dbReference type="NCBI Taxonomy" id="415222"/>
    <lineage>
        <taxon>Bacteria</taxon>
        <taxon>Pseudomonadati</taxon>
        <taxon>Verrucomicrobiota</taxon>
        <taxon>Opitutia</taxon>
        <taxon>Puniceicoccales</taxon>
        <taxon>Pelagicoccaceae</taxon>
        <taxon>Pelagicoccus</taxon>
    </lineage>
</organism>
<dbReference type="Pfam" id="PF01740">
    <property type="entry name" value="STAS"/>
    <property type="match status" value="1"/>
</dbReference>
<dbReference type="Proteomes" id="UP000526501">
    <property type="component" value="Unassembled WGS sequence"/>
</dbReference>
<comment type="caution">
    <text evidence="2">The sequence shown here is derived from an EMBL/GenBank/DDBJ whole genome shotgun (WGS) entry which is preliminary data.</text>
</comment>
<name>A0A7X1B5D1_9BACT</name>
<feature type="domain" description="STAS" evidence="1">
    <location>
        <begin position="17"/>
        <end position="100"/>
    </location>
</feature>
<gene>
    <name evidence="2" type="ORF">H5P27_07675</name>
</gene>
<reference evidence="2 3" key="1">
    <citation type="submission" date="2020-07" db="EMBL/GenBank/DDBJ databases">
        <authorList>
            <person name="Feng X."/>
        </authorList>
    </citation>
    <scope>NUCLEOTIDE SEQUENCE [LARGE SCALE GENOMIC DNA]</scope>
    <source>
        <strain evidence="2 3">JCM23202</strain>
    </source>
</reference>
<evidence type="ECO:0000313" key="3">
    <source>
        <dbReference type="Proteomes" id="UP000526501"/>
    </source>
</evidence>
<evidence type="ECO:0000259" key="1">
    <source>
        <dbReference type="PROSITE" id="PS50801"/>
    </source>
</evidence>
<accession>A0A7X1B5D1</accession>
<dbReference type="InterPro" id="IPR002645">
    <property type="entry name" value="STAS_dom"/>
</dbReference>
<dbReference type="PROSITE" id="PS50801">
    <property type="entry name" value="STAS"/>
    <property type="match status" value="1"/>
</dbReference>
<dbReference type="RefSeq" id="WP_185659808.1">
    <property type="nucleotide sequence ID" value="NZ_CAWPOO010000007.1"/>
</dbReference>
<dbReference type="EMBL" id="JACHVC010000007">
    <property type="protein sequence ID" value="MBC2605920.1"/>
    <property type="molecule type" value="Genomic_DNA"/>
</dbReference>
<dbReference type="CDD" id="cd07043">
    <property type="entry name" value="STAS_anti-anti-sigma_factors"/>
    <property type="match status" value="1"/>
</dbReference>
<sequence>MPEDNPVFLVDPYSSPVAVRITGRASFQNVVPLKEFLKSSYATGKRDFVFDFSLCSGMDSTVLGVLAGCALELRRLEPKGSLVLSRLSDRNLELVKNLGLHRIATVDTGNGAAESGGGGATTALSAKQLNELENARLCLEAHENLVAADSENQEKFQDVIAYLKNRVEDEA</sequence>
<protein>
    <submittedName>
        <fullName evidence="2">STAS domain-containing protein</fullName>
    </submittedName>
</protein>
<evidence type="ECO:0000313" key="2">
    <source>
        <dbReference type="EMBL" id="MBC2605920.1"/>
    </source>
</evidence>